<feature type="region of interest" description="Disordered" evidence="6">
    <location>
        <begin position="1"/>
        <end position="29"/>
    </location>
</feature>
<dbReference type="Gene3D" id="1.20.1530.20">
    <property type="match status" value="1"/>
</dbReference>
<evidence type="ECO:0000256" key="5">
    <source>
        <dbReference type="ARBA" id="ARBA00023136"/>
    </source>
</evidence>
<dbReference type="Pfam" id="PF00999">
    <property type="entry name" value="Na_H_Exchanger"/>
    <property type="match status" value="1"/>
</dbReference>
<evidence type="ECO:0000256" key="2">
    <source>
        <dbReference type="ARBA" id="ARBA00007367"/>
    </source>
</evidence>
<feature type="transmembrane region" description="Helical" evidence="7">
    <location>
        <begin position="219"/>
        <end position="241"/>
    </location>
</feature>
<sequence>MSSFAENNQHSDEEEKYSRPSTPSDHAGETLLQKADDTIIVTGSNQNIKNFNKENQSTERKYSNPDLDISLIAVPSKDHTGPSHSEQSGWFITQLTNSCGLTNSWYLQIIGALIIVIVSWCLLYSLLHDEVLPQGDLFKLMVLIISAYIVGYLVGLMNLPPLLGMLITGIVLKTVGFYNISGVYMNIVISLREVALSVILIKAGLGLDPVALLKLSLVVLRLAICPCFGEALAAAVVSHFILGYPWLWGLLLGFMLGAVSPAVVVPTLLSLQERGYGEDKGISTLVIAASSLDDIVAISIFGIFLGMIFSEGEMAHQILQGPLEMVIGLTVGIGWGLLSGLLPHKDDKQVVIKRALMVGLGGLCSVLGSEVVGFSGAGPLICITSSFVACLCWKTQGWTNSHNPVAAVFSNVWLILQPMLFGLIGAEIDLTKLDYGTVGYGVCIIFSALVVRVLVCCLVLLGGKLNFKEIIFVNLAWLPKATVQAALAPEALDLVRRSPNPTEEDLQRGAQVLTIAVLSILLTAPLGSIGISLSGPRLLSNKPSPAKQVIAHKV</sequence>
<evidence type="ECO:0000256" key="4">
    <source>
        <dbReference type="ARBA" id="ARBA00022989"/>
    </source>
</evidence>
<evidence type="ECO:0000256" key="1">
    <source>
        <dbReference type="ARBA" id="ARBA00004141"/>
    </source>
</evidence>
<dbReference type="InterPro" id="IPR006153">
    <property type="entry name" value="Cation/H_exchanger_TM"/>
</dbReference>
<feature type="transmembrane region" description="Helical" evidence="7">
    <location>
        <begin position="105"/>
        <end position="125"/>
    </location>
</feature>
<evidence type="ECO:0000256" key="3">
    <source>
        <dbReference type="ARBA" id="ARBA00022692"/>
    </source>
</evidence>
<accession>A0A1B6DIX2</accession>
<reference evidence="9" key="1">
    <citation type="submission" date="2015-12" db="EMBL/GenBank/DDBJ databases">
        <title>De novo transcriptome assembly of four potential Pierce s Disease insect vectors from Arizona vineyards.</title>
        <authorList>
            <person name="Tassone E.E."/>
        </authorList>
    </citation>
    <scope>NUCLEOTIDE SEQUENCE</scope>
</reference>
<dbReference type="InterPro" id="IPR038770">
    <property type="entry name" value="Na+/solute_symporter_sf"/>
</dbReference>
<dbReference type="GO" id="GO:0015297">
    <property type="term" value="F:antiporter activity"/>
    <property type="evidence" value="ECO:0007669"/>
    <property type="project" value="InterPro"/>
</dbReference>
<feature type="transmembrane region" description="Helical" evidence="7">
    <location>
        <begin position="325"/>
        <end position="343"/>
    </location>
</feature>
<evidence type="ECO:0000256" key="7">
    <source>
        <dbReference type="SAM" id="Phobius"/>
    </source>
</evidence>
<feature type="domain" description="Cation/H+ exchanger transmembrane" evidence="8">
    <location>
        <begin position="145"/>
        <end position="531"/>
    </location>
</feature>
<protein>
    <recommendedName>
        <fullName evidence="8">Cation/H+ exchanger transmembrane domain-containing protein</fullName>
    </recommendedName>
</protein>
<feature type="transmembrane region" description="Helical" evidence="7">
    <location>
        <begin position="405"/>
        <end position="426"/>
    </location>
</feature>
<feature type="compositionally biased region" description="Basic and acidic residues" evidence="6">
    <location>
        <begin position="9"/>
        <end position="18"/>
    </location>
</feature>
<feature type="transmembrane region" description="Helical" evidence="7">
    <location>
        <begin position="374"/>
        <end position="393"/>
    </location>
</feature>
<proteinExistence type="inferred from homology"/>
<feature type="transmembrane region" description="Helical" evidence="7">
    <location>
        <begin position="512"/>
        <end position="533"/>
    </location>
</feature>
<dbReference type="InterPro" id="IPR051843">
    <property type="entry name" value="CPA1_transporter"/>
</dbReference>
<organism evidence="9">
    <name type="scientific">Clastoptera arizonana</name>
    <name type="common">Arizona spittle bug</name>
    <dbReference type="NCBI Taxonomy" id="38151"/>
    <lineage>
        <taxon>Eukaryota</taxon>
        <taxon>Metazoa</taxon>
        <taxon>Ecdysozoa</taxon>
        <taxon>Arthropoda</taxon>
        <taxon>Hexapoda</taxon>
        <taxon>Insecta</taxon>
        <taxon>Pterygota</taxon>
        <taxon>Neoptera</taxon>
        <taxon>Paraneoptera</taxon>
        <taxon>Hemiptera</taxon>
        <taxon>Auchenorrhyncha</taxon>
        <taxon>Cercopoidea</taxon>
        <taxon>Clastopteridae</taxon>
        <taxon>Clastoptera</taxon>
    </lineage>
</organism>
<keyword evidence="4 7" id="KW-1133">Transmembrane helix</keyword>
<dbReference type="PANTHER" id="PTHR31102:SF1">
    <property type="entry name" value="CATION_H+ EXCHANGER DOMAIN-CONTAINING PROTEIN"/>
    <property type="match status" value="1"/>
</dbReference>
<feature type="transmembrane region" description="Helical" evidence="7">
    <location>
        <begin position="350"/>
        <end position="368"/>
    </location>
</feature>
<feature type="transmembrane region" description="Helical" evidence="7">
    <location>
        <begin position="281"/>
        <end position="305"/>
    </location>
</feature>
<dbReference type="AlphaFoldDB" id="A0A1B6DIX2"/>
<dbReference type="GO" id="GO:1902600">
    <property type="term" value="P:proton transmembrane transport"/>
    <property type="evidence" value="ECO:0007669"/>
    <property type="project" value="InterPro"/>
</dbReference>
<feature type="transmembrane region" description="Helical" evidence="7">
    <location>
        <begin position="137"/>
        <end position="155"/>
    </location>
</feature>
<name>A0A1B6DIX2_9HEMI</name>
<evidence type="ECO:0000313" key="9">
    <source>
        <dbReference type="EMBL" id="JAS25649.1"/>
    </source>
</evidence>
<keyword evidence="5 7" id="KW-0472">Membrane</keyword>
<evidence type="ECO:0000256" key="6">
    <source>
        <dbReference type="SAM" id="MobiDB-lite"/>
    </source>
</evidence>
<dbReference type="PANTHER" id="PTHR31102">
    <property type="match status" value="1"/>
</dbReference>
<feature type="transmembrane region" description="Helical" evidence="7">
    <location>
        <begin position="438"/>
        <end position="461"/>
    </location>
</feature>
<feature type="transmembrane region" description="Helical" evidence="7">
    <location>
        <begin position="247"/>
        <end position="269"/>
    </location>
</feature>
<comment type="similarity">
    <text evidence="2">Belongs to the monovalent cation:proton antiporter 1 (CPA1) transporter (TC 2.A.36) family.</text>
</comment>
<gene>
    <name evidence="9" type="ORF">g.26912</name>
</gene>
<dbReference type="GO" id="GO:0016020">
    <property type="term" value="C:membrane"/>
    <property type="evidence" value="ECO:0007669"/>
    <property type="project" value="UniProtKB-SubCell"/>
</dbReference>
<keyword evidence="3 7" id="KW-0812">Transmembrane</keyword>
<evidence type="ECO:0000259" key="8">
    <source>
        <dbReference type="Pfam" id="PF00999"/>
    </source>
</evidence>
<dbReference type="EMBL" id="GEDC01011649">
    <property type="protein sequence ID" value="JAS25649.1"/>
    <property type="molecule type" value="Transcribed_RNA"/>
</dbReference>
<comment type="subcellular location">
    <subcellularLocation>
        <location evidence="1">Membrane</location>
        <topology evidence="1">Multi-pass membrane protein</topology>
    </subcellularLocation>
</comment>